<evidence type="ECO:0000256" key="3">
    <source>
        <dbReference type="ARBA" id="ARBA00023125"/>
    </source>
</evidence>
<feature type="domain" description="HTH lysR-type" evidence="5">
    <location>
        <begin position="1"/>
        <end position="59"/>
    </location>
</feature>
<accession>A0A368L4J5</accession>
<dbReference type="GO" id="GO:0006351">
    <property type="term" value="P:DNA-templated transcription"/>
    <property type="evidence" value="ECO:0007669"/>
    <property type="project" value="TreeGrafter"/>
</dbReference>
<dbReference type="SUPFAM" id="SSF53850">
    <property type="entry name" value="Periplasmic binding protein-like II"/>
    <property type="match status" value="1"/>
</dbReference>
<dbReference type="EMBL" id="QPGB01000002">
    <property type="protein sequence ID" value="RCS58080.1"/>
    <property type="molecule type" value="Genomic_DNA"/>
</dbReference>
<dbReference type="Pfam" id="PF03466">
    <property type="entry name" value="LysR_substrate"/>
    <property type="match status" value="1"/>
</dbReference>
<dbReference type="InterPro" id="IPR036390">
    <property type="entry name" value="WH_DNA-bd_sf"/>
</dbReference>
<protein>
    <submittedName>
        <fullName evidence="6">LysR family transcriptional regulator</fullName>
    </submittedName>
</protein>
<evidence type="ECO:0000313" key="6">
    <source>
        <dbReference type="EMBL" id="RCS58080.1"/>
    </source>
</evidence>
<organism evidence="6 7">
    <name type="scientific">Parvibium lacunae</name>
    <dbReference type="NCBI Taxonomy" id="1888893"/>
    <lineage>
        <taxon>Bacteria</taxon>
        <taxon>Pseudomonadati</taxon>
        <taxon>Pseudomonadota</taxon>
        <taxon>Betaproteobacteria</taxon>
        <taxon>Burkholderiales</taxon>
        <taxon>Alcaligenaceae</taxon>
        <taxon>Parvibium</taxon>
    </lineage>
</organism>
<reference evidence="6 7" key="1">
    <citation type="journal article" date="2018" name="Int. J. Syst. Evol. Microbiol.">
        <title>Parvibium lacunae gen. nov., sp. nov., a new member of the family Alcaligenaceae isolated from a freshwater pond.</title>
        <authorList>
            <person name="Chen W.M."/>
            <person name="Xie P.B."/>
            <person name="Hsu M.Y."/>
            <person name="Sheu S.Y."/>
        </authorList>
    </citation>
    <scope>NUCLEOTIDE SEQUENCE [LARGE SCALE GENOMIC DNA]</scope>
    <source>
        <strain evidence="6 7">KMB9</strain>
    </source>
</reference>
<dbReference type="InterPro" id="IPR005119">
    <property type="entry name" value="LysR_subst-bd"/>
</dbReference>
<dbReference type="FunFam" id="3.40.190.290:FF:000001">
    <property type="entry name" value="Transcriptional regulator, LysR family"/>
    <property type="match status" value="1"/>
</dbReference>
<proteinExistence type="inferred from homology"/>
<keyword evidence="4" id="KW-0804">Transcription</keyword>
<comment type="similarity">
    <text evidence="1">Belongs to the LysR transcriptional regulatory family.</text>
</comment>
<dbReference type="GO" id="GO:0043565">
    <property type="term" value="F:sequence-specific DNA binding"/>
    <property type="evidence" value="ECO:0007669"/>
    <property type="project" value="TreeGrafter"/>
</dbReference>
<dbReference type="Gene3D" id="1.10.10.10">
    <property type="entry name" value="Winged helix-like DNA-binding domain superfamily/Winged helix DNA-binding domain"/>
    <property type="match status" value="1"/>
</dbReference>
<dbReference type="InterPro" id="IPR058163">
    <property type="entry name" value="LysR-type_TF_proteobact-type"/>
</dbReference>
<dbReference type="FunFam" id="1.10.10.10:FF:000001">
    <property type="entry name" value="LysR family transcriptional regulator"/>
    <property type="match status" value="1"/>
</dbReference>
<dbReference type="Pfam" id="PF00126">
    <property type="entry name" value="HTH_1"/>
    <property type="match status" value="1"/>
</dbReference>
<dbReference type="GO" id="GO:0003700">
    <property type="term" value="F:DNA-binding transcription factor activity"/>
    <property type="evidence" value="ECO:0007669"/>
    <property type="project" value="InterPro"/>
</dbReference>
<dbReference type="SUPFAM" id="SSF46785">
    <property type="entry name" value="Winged helix' DNA-binding domain"/>
    <property type="match status" value="1"/>
</dbReference>
<dbReference type="Proteomes" id="UP000252357">
    <property type="component" value="Unassembled WGS sequence"/>
</dbReference>
<dbReference type="Gene3D" id="3.40.190.290">
    <property type="match status" value="1"/>
</dbReference>
<dbReference type="PANTHER" id="PTHR30537:SF5">
    <property type="entry name" value="HTH-TYPE TRANSCRIPTIONAL ACTIVATOR TTDR-RELATED"/>
    <property type="match status" value="1"/>
</dbReference>
<dbReference type="PANTHER" id="PTHR30537">
    <property type="entry name" value="HTH-TYPE TRANSCRIPTIONAL REGULATOR"/>
    <property type="match status" value="1"/>
</dbReference>
<keyword evidence="3" id="KW-0238">DNA-binding</keyword>
<evidence type="ECO:0000256" key="4">
    <source>
        <dbReference type="ARBA" id="ARBA00023163"/>
    </source>
</evidence>
<dbReference type="InterPro" id="IPR000847">
    <property type="entry name" value="LysR_HTH_N"/>
</dbReference>
<dbReference type="RefSeq" id="WP_114402166.1">
    <property type="nucleotide sequence ID" value="NZ_QPGB01000002.1"/>
</dbReference>
<dbReference type="OrthoDB" id="9026421at2"/>
<evidence type="ECO:0000313" key="7">
    <source>
        <dbReference type="Proteomes" id="UP000252357"/>
    </source>
</evidence>
<name>A0A368L4J5_9BURK</name>
<dbReference type="PROSITE" id="PS50931">
    <property type="entry name" value="HTH_LYSR"/>
    <property type="match status" value="1"/>
</dbReference>
<evidence type="ECO:0000259" key="5">
    <source>
        <dbReference type="PROSITE" id="PS50931"/>
    </source>
</evidence>
<keyword evidence="7" id="KW-1185">Reference proteome</keyword>
<evidence type="ECO:0000256" key="2">
    <source>
        <dbReference type="ARBA" id="ARBA00023015"/>
    </source>
</evidence>
<dbReference type="InterPro" id="IPR036388">
    <property type="entry name" value="WH-like_DNA-bd_sf"/>
</dbReference>
<dbReference type="CDD" id="cd08422">
    <property type="entry name" value="PBP2_CrgA_like"/>
    <property type="match status" value="1"/>
</dbReference>
<sequence>MDRLEAMRVFCRVVELGSFAAAADKLGQSTSAVSRWVAQLESHLQVRLLNRTTRRISLTESGQAYYERAAHLLTELDEVESAVSEQAVVPRGTLKITTSTGFAVHHLAPALAACRQVHPQLQFNVSISSRKVDLVEEGFDLALRIGDPGSQHVVARPIGKTKLLYVASPDYLKRHPPIQTPSDLAAHNCITYEHDSDGGIWNFYDEQGNKHAVQVRGEVHTDNGEFMVEAAAHGAGIGTGPCFIVRSYLEAGRLVRVLPAYSADEMTIYAVYPNRKHLSAKVRTFVSFIQQWLENQNQEQSACPSSPQ</sequence>
<keyword evidence="2" id="KW-0805">Transcription regulation</keyword>
<dbReference type="AlphaFoldDB" id="A0A368L4J5"/>
<evidence type="ECO:0000256" key="1">
    <source>
        <dbReference type="ARBA" id="ARBA00009437"/>
    </source>
</evidence>
<comment type="caution">
    <text evidence="6">The sequence shown here is derived from an EMBL/GenBank/DDBJ whole genome shotgun (WGS) entry which is preliminary data.</text>
</comment>
<gene>
    <name evidence="6" type="ORF">DU000_04370</name>
</gene>